<protein>
    <recommendedName>
        <fullName evidence="5">Hydroxyproline-rich glycoprotein family protein</fullName>
    </recommendedName>
</protein>
<feature type="region of interest" description="Disordered" evidence="2">
    <location>
        <begin position="291"/>
        <end position="311"/>
    </location>
</feature>
<sequence length="657" mass="73461">MSIIRSNSCGWRGDIFLMVELRKKILTFRDIIDLPPCDGSAPINELMMGTVEDLHNLYPNIVNYNVTPETGETSFDQVLHHLYNAFESIGDSWAKNHKWISNFGNDTNESTEDITLEQLSQKVLEKLNHMIDIARKMFDVMEEEEKENGGRMQGMTIGDTLSESFSNKKITCPSPDTPATFAPAVSFSMEIGEFANATYASPFLLSLRVHAVEKLRPIEIKYLPFNLSSRKSAQCDSSMKVMDQMVDETNLEMQNVSTTVDNRGPKDSKTSDNLSMLLSYNSNLMYEAKESAAVPNPPPPSIVSDQAPTMPSENLLPPVNLPSNGTATSPLPVSTSKGFVPVSPIPMPQPNGAAPPPPPPLGMAKALRAKKQTKLKRSSHMGHLYRLLRGKVEGCHLNGKPHDRKRPKVGGSAGGKHGMADALAEMTKRSAYFQQIEEDVRNHGKSIMEIKAAIESFQTKDMVDLIRFQKYVEQHLEKLIDETQVLAKFEGFPIKKLESLRIAAALYLKLEEIATKLEKWKVTPPLDQQLDKVESYFNKIKGEIDTLERSKDEDSKRFKSHKIDFDFNILLCIKELMVDLSSSCMEVAIKERKEAKAAESAESGQKTNSQLKASAKTLWRAFQLAFQVYSFAGGQDDRADMLTREIAHEIETGPQPE</sequence>
<keyword evidence="4" id="KW-1185">Reference proteome</keyword>
<dbReference type="STRING" id="180498.A0A067JMX1"/>
<evidence type="ECO:0000313" key="4">
    <source>
        <dbReference type="Proteomes" id="UP000027138"/>
    </source>
</evidence>
<evidence type="ECO:0000313" key="3">
    <source>
        <dbReference type="EMBL" id="KDP24158.1"/>
    </source>
</evidence>
<dbReference type="OrthoDB" id="2020598at2759"/>
<dbReference type="AlphaFoldDB" id="A0A067JMX1"/>
<dbReference type="PANTHER" id="PTHR31342">
    <property type="entry name" value="PROTEIN CHUP1, CHLOROPLASTIC"/>
    <property type="match status" value="1"/>
</dbReference>
<organism evidence="3 4">
    <name type="scientific">Jatropha curcas</name>
    <name type="common">Barbados nut</name>
    <dbReference type="NCBI Taxonomy" id="180498"/>
    <lineage>
        <taxon>Eukaryota</taxon>
        <taxon>Viridiplantae</taxon>
        <taxon>Streptophyta</taxon>
        <taxon>Embryophyta</taxon>
        <taxon>Tracheophyta</taxon>
        <taxon>Spermatophyta</taxon>
        <taxon>Magnoliopsida</taxon>
        <taxon>eudicotyledons</taxon>
        <taxon>Gunneridae</taxon>
        <taxon>Pentapetalae</taxon>
        <taxon>rosids</taxon>
        <taxon>fabids</taxon>
        <taxon>Malpighiales</taxon>
        <taxon>Euphorbiaceae</taxon>
        <taxon>Crotonoideae</taxon>
        <taxon>Jatropheae</taxon>
        <taxon>Jatropha</taxon>
    </lineage>
</organism>
<accession>A0A067JMX1</accession>
<feature type="region of interest" description="Disordered" evidence="2">
    <location>
        <begin position="396"/>
        <end position="418"/>
    </location>
</feature>
<reference evidence="3 4" key="1">
    <citation type="journal article" date="2014" name="PLoS ONE">
        <title>Global Analysis of Gene Expression Profiles in Physic Nut (Jatropha curcas L.) Seedlings Exposed to Salt Stress.</title>
        <authorList>
            <person name="Zhang L."/>
            <person name="Zhang C."/>
            <person name="Wu P."/>
            <person name="Chen Y."/>
            <person name="Li M."/>
            <person name="Jiang H."/>
            <person name="Wu G."/>
        </authorList>
    </citation>
    <scope>NUCLEOTIDE SEQUENCE [LARGE SCALE GENOMIC DNA]</scope>
    <source>
        <strain evidence="4">cv. GZQX0401</strain>
        <tissue evidence="3">Young leaves</tissue>
    </source>
</reference>
<dbReference type="PANTHER" id="PTHR31342:SF52">
    <property type="entry name" value="HYDROXYPROLINE-RICH GLYCOPROTEIN FAMILY PROTEIN"/>
    <property type="match status" value="1"/>
</dbReference>
<dbReference type="InterPro" id="IPR040265">
    <property type="entry name" value="CHUP1/IPGA1-like"/>
</dbReference>
<evidence type="ECO:0000256" key="2">
    <source>
        <dbReference type="SAM" id="MobiDB-lite"/>
    </source>
</evidence>
<dbReference type="EMBL" id="KK915137">
    <property type="protein sequence ID" value="KDP24158.1"/>
    <property type="molecule type" value="Genomic_DNA"/>
</dbReference>
<proteinExistence type="predicted"/>
<evidence type="ECO:0000256" key="1">
    <source>
        <dbReference type="ARBA" id="ARBA00023054"/>
    </source>
</evidence>
<name>A0A067JMX1_JATCU</name>
<gene>
    <name evidence="3" type="ORF">JCGZ_25815</name>
</gene>
<dbReference type="Proteomes" id="UP000027138">
    <property type="component" value="Unassembled WGS sequence"/>
</dbReference>
<evidence type="ECO:0008006" key="5">
    <source>
        <dbReference type="Google" id="ProtNLM"/>
    </source>
</evidence>
<keyword evidence="1" id="KW-0175">Coiled coil</keyword>